<feature type="transmembrane region" description="Helical" evidence="8">
    <location>
        <begin position="354"/>
        <end position="372"/>
    </location>
</feature>
<evidence type="ECO:0000256" key="5">
    <source>
        <dbReference type="ARBA" id="ARBA00022692"/>
    </source>
</evidence>
<protein>
    <submittedName>
        <fullName evidence="10">ABC transporter</fullName>
    </submittedName>
</protein>
<feature type="transmembrane region" description="Helical" evidence="8">
    <location>
        <begin position="262"/>
        <end position="287"/>
    </location>
</feature>
<reference evidence="10 11" key="1">
    <citation type="submission" date="2017-07" db="EMBL/GenBank/DDBJ databases">
        <title>The complete genome sequence of Bacillus mesonae strain H20-5, an efficient strain improving plant abiotic stress resistance.</title>
        <authorList>
            <person name="Kim S.Y."/>
            <person name="Song H."/>
            <person name="Sang M.K."/>
            <person name="Weon H.-Y."/>
            <person name="Song J."/>
        </authorList>
    </citation>
    <scope>NUCLEOTIDE SEQUENCE [LARGE SCALE GENOMIC DNA]</scope>
    <source>
        <strain evidence="10 11">H20-5</strain>
    </source>
</reference>
<keyword evidence="7 8" id="KW-0472">Membrane</keyword>
<dbReference type="InterPro" id="IPR047817">
    <property type="entry name" value="ABC2_TM_bact-type"/>
</dbReference>
<dbReference type="PANTHER" id="PTHR30294">
    <property type="entry name" value="MEMBRANE COMPONENT OF ABC TRANSPORTER YHHJ-RELATED"/>
    <property type="match status" value="1"/>
</dbReference>
<evidence type="ECO:0000256" key="4">
    <source>
        <dbReference type="ARBA" id="ARBA00022475"/>
    </source>
</evidence>
<evidence type="ECO:0000256" key="2">
    <source>
        <dbReference type="ARBA" id="ARBA00007783"/>
    </source>
</evidence>
<gene>
    <name evidence="10" type="ORF">CHR53_02335</name>
</gene>
<dbReference type="RefSeq" id="WP_127484741.1">
    <property type="nucleotide sequence ID" value="NZ_CP022572.1"/>
</dbReference>
<dbReference type="PANTHER" id="PTHR30294:SF45">
    <property type="entry name" value="LINEARMYCIN RESISTANCE PERMEASE PROTEIN LNRN"/>
    <property type="match status" value="1"/>
</dbReference>
<feature type="transmembrane region" description="Helical" evidence="8">
    <location>
        <begin position="181"/>
        <end position="207"/>
    </location>
</feature>
<dbReference type="AlphaFoldDB" id="A0A3Q9QPJ5"/>
<organism evidence="10 11">
    <name type="scientific">Neobacillus mesonae</name>
    <dbReference type="NCBI Taxonomy" id="1193713"/>
    <lineage>
        <taxon>Bacteria</taxon>
        <taxon>Bacillati</taxon>
        <taxon>Bacillota</taxon>
        <taxon>Bacilli</taxon>
        <taxon>Bacillales</taxon>
        <taxon>Bacillaceae</taxon>
        <taxon>Neobacillus</taxon>
    </lineage>
</organism>
<dbReference type="InterPro" id="IPR051449">
    <property type="entry name" value="ABC-2_transporter_component"/>
</dbReference>
<dbReference type="Proteomes" id="UP000282892">
    <property type="component" value="Chromosome"/>
</dbReference>
<evidence type="ECO:0000256" key="1">
    <source>
        <dbReference type="ARBA" id="ARBA00004651"/>
    </source>
</evidence>
<evidence type="ECO:0000256" key="6">
    <source>
        <dbReference type="ARBA" id="ARBA00022989"/>
    </source>
</evidence>
<evidence type="ECO:0000256" key="8">
    <source>
        <dbReference type="SAM" id="Phobius"/>
    </source>
</evidence>
<comment type="subcellular location">
    <subcellularLocation>
        <location evidence="1">Cell membrane</location>
        <topology evidence="1">Multi-pass membrane protein</topology>
    </subcellularLocation>
</comment>
<evidence type="ECO:0000313" key="10">
    <source>
        <dbReference type="EMBL" id="AZU60197.1"/>
    </source>
</evidence>
<feature type="domain" description="ABC transmembrane type-2" evidence="9">
    <location>
        <begin position="150"/>
        <end position="375"/>
    </location>
</feature>
<evidence type="ECO:0000256" key="7">
    <source>
        <dbReference type="ARBA" id="ARBA00023136"/>
    </source>
</evidence>
<keyword evidence="6 8" id="KW-1133">Transmembrane helix</keyword>
<feature type="transmembrane region" description="Helical" evidence="8">
    <location>
        <begin position="21"/>
        <end position="41"/>
    </location>
</feature>
<keyword evidence="3" id="KW-0813">Transport</keyword>
<accession>A0A3Q9QPJ5</accession>
<evidence type="ECO:0000259" key="9">
    <source>
        <dbReference type="PROSITE" id="PS51012"/>
    </source>
</evidence>
<dbReference type="InterPro" id="IPR013525">
    <property type="entry name" value="ABC2_TM"/>
</dbReference>
<feature type="transmembrane region" description="Helical" evidence="8">
    <location>
        <begin position="228"/>
        <end position="250"/>
    </location>
</feature>
<dbReference type="OrthoDB" id="266913at2"/>
<keyword evidence="4" id="KW-1003">Cell membrane</keyword>
<dbReference type="GO" id="GO:0005886">
    <property type="term" value="C:plasma membrane"/>
    <property type="evidence" value="ECO:0007669"/>
    <property type="project" value="UniProtKB-SubCell"/>
</dbReference>
<evidence type="ECO:0000313" key="11">
    <source>
        <dbReference type="Proteomes" id="UP000282892"/>
    </source>
</evidence>
<dbReference type="GO" id="GO:0140359">
    <property type="term" value="F:ABC-type transporter activity"/>
    <property type="evidence" value="ECO:0007669"/>
    <property type="project" value="InterPro"/>
</dbReference>
<dbReference type="Pfam" id="PF12698">
    <property type="entry name" value="ABC2_membrane_3"/>
    <property type="match status" value="1"/>
</dbReference>
<feature type="transmembrane region" description="Helical" evidence="8">
    <location>
        <begin position="294"/>
        <end position="314"/>
    </location>
</feature>
<dbReference type="EMBL" id="CP022572">
    <property type="protein sequence ID" value="AZU60197.1"/>
    <property type="molecule type" value="Genomic_DNA"/>
</dbReference>
<evidence type="ECO:0000256" key="3">
    <source>
        <dbReference type="ARBA" id="ARBA00022448"/>
    </source>
</evidence>
<comment type="similarity">
    <text evidence="2">Belongs to the ABC-2 integral membrane protein family.</text>
</comment>
<sequence length="375" mass="41285">MRKIFPILSLQLKSFFKTPGALVLMFIMPVLFSWIFGGMSADSEQNKPVVNIVGDRTEASAQITKLLKKNRNFKWETATLKKARENVSNEKSIAAVVISEDIEKRLTEQQTLFDVIVQKKSQEYLALSAHLKGTARLVSSSYQAADSLEAAAFPNILAAVVEQKGVVVEKQTLDKDPNNHVAINLMVVGFAIMFMMFGLSGAASAILDERRAGTWGRLLISPARKHEIIIGYLSSYFLMGWIQFAVLLIAMRLMFGTGWGKLSYLVPFASLVILSVVGFGLMVAGLVKTKQQAMALNAILIVSTCMLGGVYWPLDIVPEMMQKIALAVPQSWAMSGFKEIMSGSLHSATLINDSLALFVFTVLFFAIGLRGIKFE</sequence>
<dbReference type="Gene3D" id="3.40.1710.10">
    <property type="entry name" value="abc type-2 transporter like domain"/>
    <property type="match status" value="1"/>
</dbReference>
<proteinExistence type="inferred from homology"/>
<dbReference type="KEGG" id="nmk:CHR53_02335"/>
<keyword evidence="11" id="KW-1185">Reference proteome</keyword>
<dbReference type="PROSITE" id="PS51012">
    <property type="entry name" value="ABC_TM2"/>
    <property type="match status" value="1"/>
</dbReference>
<dbReference type="STRING" id="1193713.GCA_001636315_02988"/>
<keyword evidence="5 8" id="KW-0812">Transmembrane</keyword>
<name>A0A3Q9QPJ5_9BACI</name>